<dbReference type="EMBL" id="BQNB010019843">
    <property type="protein sequence ID" value="GJT89640.1"/>
    <property type="molecule type" value="Genomic_DNA"/>
</dbReference>
<dbReference type="InterPro" id="IPR001878">
    <property type="entry name" value="Znf_CCHC"/>
</dbReference>
<keyword evidence="2" id="KW-0862">Zinc</keyword>
<dbReference type="InterPro" id="IPR025724">
    <property type="entry name" value="GAG-pre-integrase_dom"/>
</dbReference>
<dbReference type="CDD" id="cd09272">
    <property type="entry name" value="RNase_HI_RT_Ty1"/>
    <property type="match status" value="1"/>
</dbReference>
<evidence type="ECO:0000256" key="2">
    <source>
        <dbReference type="PROSITE-ProRule" id="PRU00047"/>
    </source>
</evidence>
<dbReference type="Gene3D" id="4.10.60.10">
    <property type="entry name" value="Zinc finger, CCHC-type"/>
    <property type="match status" value="1"/>
</dbReference>
<accession>A0ABQ5HQR3</accession>
<dbReference type="InterPro" id="IPR054722">
    <property type="entry name" value="PolX-like_BBD"/>
</dbReference>
<dbReference type="InterPro" id="IPR043502">
    <property type="entry name" value="DNA/RNA_pol_sf"/>
</dbReference>
<name>A0ABQ5HQR3_9ASTR</name>
<feature type="coiled-coil region" evidence="3">
    <location>
        <begin position="619"/>
        <end position="697"/>
    </location>
</feature>
<evidence type="ECO:0000313" key="7">
    <source>
        <dbReference type="Proteomes" id="UP001151760"/>
    </source>
</evidence>
<keyword evidence="1" id="KW-0378">Hydrolase</keyword>
<keyword evidence="3" id="KW-0175">Coiled coil</keyword>
<dbReference type="Pfam" id="PF13976">
    <property type="entry name" value="gag_pre-integrs"/>
    <property type="match status" value="1"/>
</dbReference>
<dbReference type="PROSITE" id="PS50158">
    <property type="entry name" value="ZF_CCHC"/>
    <property type="match status" value="1"/>
</dbReference>
<reference evidence="6" key="2">
    <citation type="submission" date="2022-01" db="EMBL/GenBank/DDBJ databases">
        <authorList>
            <person name="Yamashiro T."/>
            <person name="Shiraishi A."/>
            <person name="Satake H."/>
            <person name="Nakayama K."/>
        </authorList>
    </citation>
    <scope>NUCLEOTIDE SEQUENCE</scope>
</reference>
<dbReference type="PANTHER" id="PTHR11439">
    <property type="entry name" value="GAG-POL-RELATED RETROTRANSPOSON"/>
    <property type="match status" value="1"/>
</dbReference>
<evidence type="ECO:0000313" key="6">
    <source>
        <dbReference type="EMBL" id="GJT89640.1"/>
    </source>
</evidence>
<dbReference type="Pfam" id="PF22936">
    <property type="entry name" value="Pol_BBD"/>
    <property type="match status" value="1"/>
</dbReference>
<keyword evidence="1" id="KW-0064">Aspartyl protease</keyword>
<feature type="region of interest" description="Disordered" evidence="4">
    <location>
        <begin position="828"/>
        <end position="850"/>
    </location>
</feature>
<comment type="caution">
    <text evidence="6">The sequence shown here is derived from an EMBL/GenBank/DDBJ whole genome shotgun (WGS) entry which is preliminary data.</text>
</comment>
<keyword evidence="2" id="KW-0863">Zinc-finger</keyword>
<reference evidence="6" key="1">
    <citation type="journal article" date="2022" name="Int. J. Mol. Sci.">
        <title>Draft Genome of Tanacetum Coccineum: Genomic Comparison of Closely Related Tanacetum-Family Plants.</title>
        <authorList>
            <person name="Yamashiro T."/>
            <person name="Shiraishi A."/>
            <person name="Nakayama K."/>
            <person name="Satake H."/>
        </authorList>
    </citation>
    <scope>NUCLEOTIDE SEQUENCE</scope>
</reference>
<keyword evidence="2" id="KW-0479">Metal-binding</keyword>
<protein>
    <submittedName>
        <fullName evidence="6">Retrovirus-related pol polyprotein from transposon TNT 1-94</fullName>
    </submittedName>
</protein>
<dbReference type="SUPFAM" id="SSF56672">
    <property type="entry name" value="DNA/RNA polymerases"/>
    <property type="match status" value="1"/>
</dbReference>
<dbReference type="InterPro" id="IPR036875">
    <property type="entry name" value="Znf_CCHC_sf"/>
</dbReference>
<dbReference type="SMART" id="SM00343">
    <property type="entry name" value="ZnF_C2HC"/>
    <property type="match status" value="2"/>
</dbReference>
<dbReference type="Pfam" id="PF07727">
    <property type="entry name" value="RVT_2"/>
    <property type="match status" value="1"/>
</dbReference>
<gene>
    <name evidence="6" type="ORF">Tco_1078485</name>
</gene>
<evidence type="ECO:0000259" key="5">
    <source>
        <dbReference type="PROSITE" id="PS50158"/>
    </source>
</evidence>
<evidence type="ECO:0000256" key="3">
    <source>
        <dbReference type="SAM" id="Coils"/>
    </source>
</evidence>
<dbReference type="PANTHER" id="PTHR11439:SF509">
    <property type="entry name" value="RNA-DIRECTED DNA POLYMERASE"/>
    <property type="match status" value="1"/>
</dbReference>
<dbReference type="Proteomes" id="UP001151760">
    <property type="component" value="Unassembled WGS sequence"/>
</dbReference>
<evidence type="ECO:0000256" key="1">
    <source>
        <dbReference type="ARBA" id="ARBA00022750"/>
    </source>
</evidence>
<dbReference type="Pfam" id="PF14223">
    <property type="entry name" value="Retrotran_gag_2"/>
    <property type="match status" value="1"/>
</dbReference>
<dbReference type="InterPro" id="IPR013103">
    <property type="entry name" value="RVT_2"/>
</dbReference>
<sequence>MTTLADKSLLSGGDNKPPMLEKHLYDSWKSRMELYMLNRPHGRMILASVEKGPLVWPSITVDGATRLKEYIELTPAEAIQADCDIKAINIILQGLPTEIYALVSQHRVAKDLWEKIKLLMQGTSLTKQERECKLYDEFDKFTYKKGESLHEYYLRFTLLLNDMNIYKMPLEQFQVNTKFLNTLPDEWSKFVTDVKLVKDLHTTNVDQLHAYLQQHERHANEVRLMHERNSDPLALVASHQLPPSTYQSHLHTLPNSQLQHHVSPYPSSQFVTPYQTQQFTTSQSTPLSITYPSNEYQSSVHHNVYSPQSSIPQLEYAPTTYQHQQSEFSQPDSGLIVPVFQKGDDPIDAINHMMSFLTAVVTSRYPTTNNQLRTSSNPRQQATIYDGKVTVQPVQGRQTTYAAGTTRKYTPGASGSNTGKQRTVICYNCKGEGHISKQCTMPKRKRDETWFNDKVLLVQAQASGQVLTEEEIAFLADPGLPDTQTSQTVITHNAAYQADDLDAYDSDCDELNSAKIALMANLSRNGSDALTEVHNPDNLAYDLINQSEQIMTSSEQSNDVNQTETEITSDSNIIPYSQYLSETQQETVQNSNSSAQQDALILSMFEQLNTQVMNCTNVNLEYKSANKALTTELDRYKEEVKDLKEMQNVENSFSGSNEQYAEIERLKQTLSEQVQEKDSLMKTVSDLKNDLKMEENRNIDREIALEKKIKQLDNIIFKRGQSAQTVHMMTKSKICYDHSTKQAIGFEKPFYLKKVRESKPKLYDGNVILKMDTIVIPDSDETLMLCEESRSKMLLKEQDPMVEFMPPKFDLVYPSLDDFVEVNESVSESVVEKPTAETNEPETSRKKNEARMIKDWVSDSDEENVPKVKTVEMFNKPSFAKINFVKSTKQVKSPRKTSVDKNRQNIPSPRGNKRNWNQQMSQKLGSDFEMLNKACHVCGSFDHLKNDCNNWSNNGRFAKPFGPITAVNNAGPMKNVINNAYSTTRRPFNKITAANNSNFTKKVNTVKEIRVNTARPKEVLSAVKGNKGNAVKASACWGIPQQDFKDKRVIDSGFSRHMIGNRSYLTDYEEIDGGFVAFGGNSKGGKIIGKGKIRTSKLDFEDVYFVKKLKFNLFSVSQMCDKKNSVLFTDTECVVLSPDFKLTDESHVLLKVPRKDNMYSVDLKNVVPQGGLTCLFAKATPDESNLWHRRLGHVNFKTMNKLVRGNLVRGLPSKLFEINQTCVACQKGKQHRASCKTKTVSSISQPLQMLHMDLFGPTFVKSLMKKMYCLVVTDDFSRKSRMELDMMNRPHVEQFQVNTKFLNTLPDEWSKFVTDVKLVKDLHTTNVDQLHAYLQQHERHANEQRLLLWESVQESYIVSDALTEVLNPDNLNYDLFNQSEQIMTSSEQSNDWERTLVPALDLLIFHNWHSCGSKRILFLKLSKKTKTMPAISLRARGESQETDNYDYVCINSVMIAVLLLMLALLLILLIDARSLIVCYLSHASLMSELWCYHHLARATLAHLDLSQGLLSSSLKRRSTYVPDVHSNSSKKHHKPKFFEDTIRITLSIDLDLYGGHACLRVFNGTIVHPRYCRWTTLDFHGRNIMGNDPYFGIPIPEEVTSDHSSSSDVFHFNCAFPITKKFLTQLANGLDHPLENINRCSRQDKARLGRSARLVAHGYRQEEGIDFEESFAPVARLEAIRIFLAFAAHMNMVVYQMDVKTAFLNALYGLKQAPRAWYDMLSSFLISNDFSKGSVDPTLFIHREGKELLLVQIYVDDIIFAASTTELCDLFAKIMCSKFKMSMVGKISFFLGLQISQSPIGIFINQSKYALESLKKYGFESCDPVDTPMVEKSKLDEDKEGKVVDPSHYRGMIGTLLYLTASRPDLQFAICMCARYLARPTEKHLNAVKKIFRYLKGTVHWGLWYPKDSSIALTAFADADHAGCQDTRRSTSGSIQLLGDRLVSWSSKRQKSDVISSTEAEYISLSSCCAQVLWMRSQLTDYGFGFNKIPIFHFIKEHVENGVIELYFVNTEYHLADIFTKALGRERIEFLINKLGAFVSYAISLSKMIDLQSLLLPTDYDVLKLTPFYKAFQVSADVPEIYIGIIQICPKVGNKKFEEPPLEKEILAFLASLGHFGEIRKITDVNVNKLHQPWRSVVAIINKCLSGKSSYDSLRLSQAQILWRMYNNKKVDYAYLPWEDFTYQIENKNTKKGNAVTSENFRIFR</sequence>
<feature type="domain" description="CCHC-type" evidence="5">
    <location>
        <begin position="426"/>
        <end position="439"/>
    </location>
</feature>
<evidence type="ECO:0000256" key="4">
    <source>
        <dbReference type="SAM" id="MobiDB-lite"/>
    </source>
</evidence>
<keyword evidence="7" id="KW-1185">Reference proteome</keyword>
<dbReference type="SUPFAM" id="SSF57756">
    <property type="entry name" value="Retrovirus zinc finger-like domains"/>
    <property type="match status" value="1"/>
</dbReference>
<dbReference type="Pfam" id="PF00098">
    <property type="entry name" value="zf-CCHC"/>
    <property type="match status" value="1"/>
</dbReference>
<organism evidence="6 7">
    <name type="scientific">Tanacetum coccineum</name>
    <dbReference type="NCBI Taxonomy" id="301880"/>
    <lineage>
        <taxon>Eukaryota</taxon>
        <taxon>Viridiplantae</taxon>
        <taxon>Streptophyta</taxon>
        <taxon>Embryophyta</taxon>
        <taxon>Tracheophyta</taxon>
        <taxon>Spermatophyta</taxon>
        <taxon>Magnoliopsida</taxon>
        <taxon>eudicotyledons</taxon>
        <taxon>Gunneridae</taxon>
        <taxon>Pentapetalae</taxon>
        <taxon>asterids</taxon>
        <taxon>campanulids</taxon>
        <taxon>Asterales</taxon>
        <taxon>Asteraceae</taxon>
        <taxon>Asteroideae</taxon>
        <taxon>Anthemideae</taxon>
        <taxon>Anthemidinae</taxon>
        <taxon>Tanacetum</taxon>
    </lineage>
</organism>
<proteinExistence type="predicted"/>
<feature type="region of interest" description="Disordered" evidence="4">
    <location>
        <begin position="890"/>
        <end position="917"/>
    </location>
</feature>
<keyword evidence="1" id="KW-0645">Protease</keyword>